<feature type="region of interest" description="Disordered" evidence="1">
    <location>
        <begin position="241"/>
        <end position="270"/>
    </location>
</feature>
<dbReference type="Pfam" id="PF07007">
    <property type="entry name" value="LprI"/>
    <property type="match status" value="1"/>
</dbReference>
<dbReference type="RefSeq" id="WP_405385258.1">
    <property type="nucleotide sequence ID" value="NZ_JBJGEB010000001.1"/>
</dbReference>
<evidence type="ECO:0000259" key="2">
    <source>
        <dbReference type="Pfam" id="PF07007"/>
    </source>
</evidence>
<feature type="compositionally biased region" description="Polar residues" evidence="1">
    <location>
        <begin position="242"/>
        <end position="252"/>
    </location>
</feature>
<reference evidence="3 4" key="1">
    <citation type="submission" date="2024-11" db="EMBL/GenBank/DDBJ databases">
        <authorList>
            <person name="Mikucki A.G."/>
            <person name="Kahler C.M."/>
        </authorList>
    </citation>
    <scope>NUCLEOTIDE SEQUENCE [LARGE SCALE GENOMIC DNA]</scope>
    <source>
        <strain evidence="3 4">EXNM717</strain>
    </source>
</reference>
<accession>A0ABW8Q0H8</accession>
<dbReference type="InterPro" id="IPR009739">
    <property type="entry name" value="LprI-like_N"/>
</dbReference>
<evidence type="ECO:0000313" key="4">
    <source>
        <dbReference type="Proteomes" id="UP001621964"/>
    </source>
</evidence>
<dbReference type="PROSITE" id="PS51257">
    <property type="entry name" value="PROKAR_LIPOPROTEIN"/>
    <property type="match status" value="1"/>
</dbReference>
<sequence>MYKKLLALSLTAAVLCACSKDSDQQPLACGDTSVEQSVRSNIQEIIKQQAREFARKDSRQFVDADKLIAAGSQLEISLENAEETTEDNKKICRADLKVQIPSEIAATAENNSPLIYGDLGLNQFIERKIMGSNLSYNGGTFSTALSYTPNQNKEVTFEDNTLNTTAQIISSALLPYGVKSIVMIDGKAVSKEDALKMNRGGAFGEPPELKPEDILENNAASQEAGLSSLLEDTGSDAELLSPKTTEQETPSPAFSDLERAREQNRKADSEINRIWGGMDKTIQQGMLAEQRSWIQSKKQNCAQAAAEADNPAQAEYLRLQCDTRMTRERVQYLRGYTIN</sequence>
<dbReference type="EMBL" id="JBJGEB010000001">
    <property type="protein sequence ID" value="MFK7641031.1"/>
    <property type="molecule type" value="Genomic_DNA"/>
</dbReference>
<comment type="caution">
    <text evidence="3">The sequence shown here is derived from an EMBL/GenBank/DDBJ whole genome shotgun (WGS) entry which is preliminary data.</text>
</comment>
<organism evidence="3 4">
    <name type="scientific">Neisseria oralis</name>
    <dbReference type="NCBI Taxonomy" id="1107316"/>
    <lineage>
        <taxon>Bacteria</taxon>
        <taxon>Pseudomonadati</taxon>
        <taxon>Pseudomonadota</taxon>
        <taxon>Betaproteobacteria</taxon>
        <taxon>Neisseriales</taxon>
        <taxon>Neisseriaceae</taxon>
        <taxon>Neisseria</taxon>
    </lineage>
</organism>
<gene>
    <name evidence="3" type="ORF">ACI43T_00745</name>
</gene>
<evidence type="ECO:0000256" key="1">
    <source>
        <dbReference type="SAM" id="MobiDB-lite"/>
    </source>
</evidence>
<name>A0ABW8Q0H8_9NEIS</name>
<evidence type="ECO:0000313" key="3">
    <source>
        <dbReference type="EMBL" id="MFK7641031.1"/>
    </source>
</evidence>
<proteinExistence type="predicted"/>
<feature type="domain" description="Lysozyme inhibitor LprI-like N-terminal" evidence="2">
    <location>
        <begin position="260"/>
        <end position="333"/>
    </location>
</feature>
<protein>
    <submittedName>
        <fullName evidence="3">Lysozyme inhibitor LprI family protein</fullName>
    </submittedName>
</protein>
<keyword evidence="4" id="KW-1185">Reference proteome</keyword>
<dbReference type="Proteomes" id="UP001621964">
    <property type="component" value="Unassembled WGS sequence"/>
</dbReference>
<dbReference type="Gene3D" id="1.20.1270.180">
    <property type="match status" value="1"/>
</dbReference>
<feature type="compositionally biased region" description="Basic and acidic residues" evidence="1">
    <location>
        <begin position="256"/>
        <end position="270"/>
    </location>
</feature>